<dbReference type="EMBL" id="MU970286">
    <property type="protein sequence ID" value="KAK9318847.1"/>
    <property type="molecule type" value="Genomic_DNA"/>
</dbReference>
<organism evidence="1 2">
    <name type="scientific">Lipomyces orientalis</name>
    <dbReference type="NCBI Taxonomy" id="1233043"/>
    <lineage>
        <taxon>Eukaryota</taxon>
        <taxon>Fungi</taxon>
        <taxon>Dikarya</taxon>
        <taxon>Ascomycota</taxon>
        <taxon>Saccharomycotina</taxon>
        <taxon>Lipomycetes</taxon>
        <taxon>Lipomycetales</taxon>
        <taxon>Lipomycetaceae</taxon>
        <taxon>Lipomyces</taxon>
    </lineage>
</organism>
<gene>
    <name evidence="1" type="ORF">V1517DRAFT_90414</name>
</gene>
<protein>
    <submittedName>
        <fullName evidence="1">Uncharacterized protein</fullName>
    </submittedName>
</protein>
<keyword evidence="2" id="KW-1185">Reference proteome</keyword>
<comment type="caution">
    <text evidence="1">The sequence shown here is derived from an EMBL/GenBank/DDBJ whole genome shotgun (WGS) entry which is preliminary data.</text>
</comment>
<accession>A0ACC3TD91</accession>
<proteinExistence type="predicted"/>
<evidence type="ECO:0000313" key="1">
    <source>
        <dbReference type="EMBL" id="KAK9318847.1"/>
    </source>
</evidence>
<reference evidence="2" key="1">
    <citation type="journal article" date="2024" name="Front. Bioeng. Biotechnol.">
        <title>Genome-scale model development and genomic sequencing of the oleaginous clade Lipomyces.</title>
        <authorList>
            <person name="Czajka J.J."/>
            <person name="Han Y."/>
            <person name="Kim J."/>
            <person name="Mondo S.J."/>
            <person name="Hofstad B.A."/>
            <person name="Robles A."/>
            <person name="Haridas S."/>
            <person name="Riley R."/>
            <person name="LaButti K."/>
            <person name="Pangilinan J."/>
            <person name="Andreopoulos W."/>
            <person name="Lipzen A."/>
            <person name="Yan J."/>
            <person name="Wang M."/>
            <person name="Ng V."/>
            <person name="Grigoriev I.V."/>
            <person name="Spatafora J.W."/>
            <person name="Magnuson J.K."/>
            <person name="Baker S.E."/>
            <person name="Pomraning K.R."/>
        </authorList>
    </citation>
    <scope>NUCLEOTIDE SEQUENCE [LARGE SCALE GENOMIC DNA]</scope>
    <source>
        <strain evidence="2">CBS 10300</strain>
    </source>
</reference>
<dbReference type="Proteomes" id="UP001489719">
    <property type="component" value="Unassembled WGS sequence"/>
</dbReference>
<evidence type="ECO:0000313" key="2">
    <source>
        <dbReference type="Proteomes" id="UP001489719"/>
    </source>
</evidence>
<sequence>MVKPVAWLRGKASVLPTSKSSKSLNALDEAAALSKALEAMDCIMADDLERANKILNGTNPKSSLPALGRGVLSFIEATLGFEADKIKEDCELRKQPRCEVR</sequence>
<name>A0ACC3TD91_9ASCO</name>